<dbReference type="SUPFAM" id="SSF57825">
    <property type="entry name" value="Aspartate carbamoyltransferase, Regulatory-chain, C-terminal domain"/>
    <property type="match status" value="1"/>
</dbReference>
<dbReference type="GO" id="GO:0006221">
    <property type="term" value="P:pyrimidine nucleotide biosynthetic process"/>
    <property type="evidence" value="ECO:0007669"/>
    <property type="project" value="UniProtKB-KW"/>
</dbReference>
<proteinExistence type="predicted"/>
<evidence type="ECO:0000313" key="2">
    <source>
        <dbReference type="EMBL" id="QHS99713.1"/>
    </source>
</evidence>
<keyword evidence="1" id="KW-0665">Pyrimidine biosynthesis</keyword>
<evidence type="ECO:0008006" key="3">
    <source>
        <dbReference type="Google" id="ProtNLM"/>
    </source>
</evidence>
<dbReference type="InterPro" id="IPR036792">
    <property type="entry name" value="Asp_carbatrfase_reg_C_sf"/>
</dbReference>
<evidence type="ECO:0000256" key="1">
    <source>
        <dbReference type="ARBA" id="ARBA00022975"/>
    </source>
</evidence>
<dbReference type="AlphaFoldDB" id="A0A6C0C870"/>
<organism evidence="2">
    <name type="scientific">viral metagenome</name>
    <dbReference type="NCBI Taxonomy" id="1070528"/>
    <lineage>
        <taxon>unclassified sequences</taxon>
        <taxon>metagenomes</taxon>
        <taxon>organismal metagenomes</taxon>
    </lineage>
</organism>
<sequence>MENKFCDNCNNSMYIYLNRDTNKLYLFCKSCEHTEEYKEDIIYDNDFNIDLSESINNNKFINYDLTLPHIHSQNIKCPNNECVSIIENKESDIIYIKYDKGNMKYIYSCNYCGQKWTNK</sequence>
<dbReference type="SUPFAM" id="SSF57783">
    <property type="entry name" value="Zinc beta-ribbon"/>
    <property type="match status" value="1"/>
</dbReference>
<dbReference type="EMBL" id="MN739346">
    <property type="protein sequence ID" value="QHS99713.1"/>
    <property type="molecule type" value="Genomic_DNA"/>
</dbReference>
<protein>
    <recommendedName>
        <fullName evidence="3">DNA-directed RNA polymerase M/15kDa subunit domain-containing protein</fullName>
    </recommendedName>
</protein>
<accession>A0A6C0C870</accession>
<dbReference type="Gene3D" id="2.30.30.20">
    <property type="entry name" value="Aspartate carbamoyltransferase regulatory subunit, C-terminal domain"/>
    <property type="match status" value="1"/>
</dbReference>
<name>A0A6C0C870_9ZZZZ</name>
<reference evidence="2" key="1">
    <citation type="journal article" date="2020" name="Nature">
        <title>Giant virus diversity and host interactions through global metagenomics.</title>
        <authorList>
            <person name="Schulz F."/>
            <person name="Roux S."/>
            <person name="Paez-Espino D."/>
            <person name="Jungbluth S."/>
            <person name="Walsh D.A."/>
            <person name="Denef V.J."/>
            <person name="McMahon K.D."/>
            <person name="Konstantinidis K.T."/>
            <person name="Eloe-Fadrosh E.A."/>
            <person name="Kyrpides N.C."/>
            <person name="Woyke T."/>
        </authorList>
    </citation>
    <scope>NUCLEOTIDE SEQUENCE</scope>
    <source>
        <strain evidence="2">GVMAG-M-3300020187-37</strain>
    </source>
</reference>
<dbReference type="Gene3D" id="2.20.25.10">
    <property type="match status" value="1"/>
</dbReference>